<dbReference type="Gene3D" id="3.60.21.10">
    <property type="match status" value="1"/>
</dbReference>
<proteinExistence type="predicted"/>
<reference evidence="11" key="1">
    <citation type="submission" date="2021-01" db="UniProtKB">
        <authorList>
            <consortium name="EnsemblMetazoa"/>
        </authorList>
    </citation>
    <scope>IDENTIFICATION</scope>
</reference>
<dbReference type="CDD" id="cd07378">
    <property type="entry name" value="MPP_ACP5"/>
    <property type="match status" value="1"/>
</dbReference>
<dbReference type="AlphaFoldDB" id="A0A7M5X5U9"/>
<keyword evidence="9" id="KW-0472">Membrane</keyword>
<dbReference type="InterPro" id="IPR024927">
    <property type="entry name" value="Acid_PPase"/>
</dbReference>
<keyword evidence="12" id="KW-1185">Reference proteome</keyword>
<dbReference type="SUPFAM" id="SSF56300">
    <property type="entry name" value="Metallo-dependent phosphatases"/>
    <property type="match status" value="1"/>
</dbReference>
<evidence type="ECO:0000313" key="11">
    <source>
        <dbReference type="EnsemblMetazoa" id="CLYHEMP017970.1"/>
    </source>
</evidence>
<dbReference type="InterPro" id="IPR051558">
    <property type="entry name" value="Metallophosphoesterase_PAP"/>
</dbReference>
<feature type="domain" description="Calcineurin-like phosphoesterase" evidence="10">
    <location>
        <begin position="41"/>
        <end position="245"/>
    </location>
</feature>
<accession>A0A7M5X5U9</accession>
<keyword evidence="5" id="KW-0378">Hydrolase</keyword>
<dbReference type="EC" id="3.1.3.2" evidence="2"/>
<evidence type="ECO:0000256" key="3">
    <source>
        <dbReference type="ARBA" id="ARBA00015822"/>
    </source>
</evidence>
<feature type="compositionally biased region" description="Polar residues" evidence="8">
    <location>
        <begin position="374"/>
        <end position="399"/>
    </location>
</feature>
<dbReference type="Pfam" id="PF00149">
    <property type="entry name" value="Metallophos"/>
    <property type="match status" value="1"/>
</dbReference>
<evidence type="ECO:0000256" key="6">
    <source>
        <dbReference type="ARBA" id="ARBA00029999"/>
    </source>
</evidence>
<evidence type="ECO:0000256" key="9">
    <source>
        <dbReference type="SAM" id="Phobius"/>
    </source>
</evidence>
<evidence type="ECO:0000256" key="5">
    <source>
        <dbReference type="ARBA" id="ARBA00022801"/>
    </source>
</evidence>
<protein>
    <recommendedName>
        <fullName evidence="3">Tartrate-resistant acid phosphatase type 5</fullName>
        <ecNumber evidence="2">3.1.3.2</ecNumber>
    </recommendedName>
    <alternativeName>
        <fullName evidence="7">Tartrate-resistant acid ATPase</fullName>
    </alternativeName>
    <alternativeName>
        <fullName evidence="6">Type 5 acid phosphatase</fullName>
    </alternativeName>
</protein>
<dbReference type="PANTHER" id="PTHR10161">
    <property type="entry name" value="TARTRATE-RESISTANT ACID PHOSPHATASE TYPE 5"/>
    <property type="match status" value="1"/>
</dbReference>
<keyword evidence="9" id="KW-0812">Transmembrane</keyword>
<dbReference type="InterPro" id="IPR029052">
    <property type="entry name" value="Metallo-depent_PP-like"/>
</dbReference>
<comment type="catalytic activity">
    <reaction evidence="1">
        <text>a phosphate monoester + H2O = an alcohol + phosphate</text>
        <dbReference type="Rhea" id="RHEA:15017"/>
        <dbReference type="ChEBI" id="CHEBI:15377"/>
        <dbReference type="ChEBI" id="CHEBI:30879"/>
        <dbReference type="ChEBI" id="CHEBI:43474"/>
        <dbReference type="ChEBI" id="CHEBI:67140"/>
        <dbReference type="EC" id="3.1.3.2"/>
    </reaction>
</comment>
<evidence type="ECO:0000256" key="4">
    <source>
        <dbReference type="ARBA" id="ARBA00022729"/>
    </source>
</evidence>
<dbReference type="EnsemblMetazoa" id="CLYHEMT017970.1">
    <property type="protein sequence ID" value="CLYHEMP017970.1"/>
    <property type="gene ID" value="CLYHEMG017970"/>
</dbReference>
<keyword evidence="9" id="KW-1133">Transmembrane helix</keyword>
<feature type="transmembrane region" description="Helical" evidence="9">
    <location>
        <begin position="15"/>
        <end position="33"/>
    </location>
</feature>
<evidence type="ECO:0000256" key="7">
    <source>
        <dbReference type="ARBA" id="ARBA00031589"/>
    </source>
</evidence>
<evidence type="ECO:0000256" key="8">
    <source>
        <dbReference type="SAM" id="MobiDB-lite"/>
    </source>
</evidence>
<sequence length="650" mass="74261">REYRGISRFDAMESLTRYTLSFLLVLAGLMYTMCSKDLCFGVVGDIGGMPKPPFQTTAQKKVANLLAKVIEQNNCQFIVGVGDNFYFNGVKNVEDPRFFWTYERTYSHSALKIPWYMIAGNHDHAANVSAQIAYSKVSKRWHFPDFFYNKVFKIPDSTKTLELLMIDTTMLCWHSKKSNSPSPKVQWKWIEDALKNSKADYLVVAGHHPMYSSSNHGNTRCLVDRLKPLFEKYSVNAYFSGHDHNLQHIHETDSEVHYFISGSGNFVDQRFNNRHNLPLGSSKFEYAENCGFNLVHITKDNMKLKTFTVEPGRDLGSIYDVIMNPRTVSKQSNGLEDNDQSNFMLINNDGGNQIDRSTDIEHLTKSIKNDKSRSNLQNENQNFGSITEATTTSNIQQKLASDDDSKRTNKKYSNDAPIDEKPTPVPATLIDTNKLTIDNLSDIPLSSYSNLSPLIPIEQGESMTTKSLNKTGNNLKDFILERLPVQKVANNKNLKQNRTSTTTKNNPSDILHTNSSITRKRQDNSYYQNSNYLSNIQPGYTGYNLQYPVNSYYYQTLYQQGFQPQSQVYNYWGANNLQYPSVQIRQPSTYLYQQQSGYLSYQQQQQKSLPSEKTKRETVVVPVSSNPKNEMLSNFFEKQNSKTANVKSAL</sequence>
<evidence type="ECO:0000256" key="2">
    <source>
        <dbReference type="ARBA" id="ARBA00012646"/>
    </source>
</evidence>
<dbReference type="FunFam" id="3.60.21.10:FF:000062">
    <property type="entry name" value="Tartrate-resistant acid phosphatase type 5"/>
    <property type="match status" value="1"/>
</dbReference>
<evidence type="ECO:0000259" key="10">
    <source>
        <dbReference type="Pfam" id="PF00149"/>
    </source>
</evidence>
<dbReference type="GO" id="GO:0003993">
    <property type="term" value="F:acid phosphatase activity"/>
    <property type="evidence" value="ECO:0007669"/>
    <property type="project" value="UniProtKB-EC"/>
</dbReference>
<evidence type="ECO:0000256" key="1">
    <source>
        <dbReference type="ARBA" id="ARBA00000032"/>
    </source>
</evidence>
<dbReference type="PANTHER" id="PTHR10161:SF14">
    <property type="entry name" value="TARTRATE-RESISTANT ACID PHOSPHATASE TYPE 5"/>
    <property type="match status" value="1"/>
</dbReference>
<dbReference type="InterPro" id="IPR004843">
    <property type="entry name" value="Calcineurin-like_PHP"/>
</dbReference>
<evidence type="ECO:0000313" key="12">
    <source>
        <dbReference type="Proteomes" id="UP000594262"/>
    </source>
</evidence>
<dbReference type="Proteomes" id="UP000594262">
    <property type="component" value="Unplaced"/>
</dbReference>
<name>A0A7M5X5U9_9CNID</name>
<organism evidence="11 12">
    <name type="scientific">Clytia hemisphaerica</name>
    <dbReference type="NCBI Taxonomy" id="252671"/>
    <lineage>
        <taxon>Eukaryota</taxon>
        <taxon>Metazoa</taxon>
        <taxon>Cnidaria</taxon>
        <taxon>Hydrozoa</taxon>
        <taxon>Hydroidolina</taxon>
        <taxon>Leptothecata</taxon>
        <taxon>Obeliida</taxon>
        <taxon>Clytiidae</taxon>
        <taxon>Clytia</taxon>
    </lineage>
</organism>
<keyword evidence="4" id="KW-0732">Signal</keyword>
<dbReference type="OrthoDB" id="411211at2759"/>
<feature type="region of interest" description="Disordered" evidence="8">
    <location>
        <begin position="367"/>
        <end position="426"/>
    </location>
</feature>